<keyword evidence="1" id="KW-0472">Membrane</keyword>
<sequence>MTVAPEALLFIGYASLLLGCGCALDRLARHSSARADRYRTAGFHYHPQHDAWVCPQDQMLWPTGFDERQQLMRYRAKASVCNACPVKTACTSSPHGREVTRPIQPWPHSEAARFHRGLVLVLIALAALLLTVTALRHHQPGDLVVLAVPLVVCAILAQRFTEHFRRTPTGFPAATPATGLRVTPVSRTRWAADHREPR</sequence>
<gene>
    <name evidence="2" type="ORF">RM423_23870</name>
</gene>
<protein>
    <recommendedName>
        <fullName evidence="4">Transposase DDE domain-containing protein</fullName>
    </recommendedName>
</protein>
<evidence type="ECO:0000256" key="1">
    <source>
        <dbReference type="SAM" id="Phobius"/>
    </source>
</evidence>
<keyword evidence="3" id="KW-1185">Reference proteome</keyword>
<reference evidence="3" key="1">
    <citation type="submission" date="2023-07" db="EMBL/GenBank/DDBJ databases">
        <title>30 novel species of actinomycetes from the DSMZ collection.</title>
        <authorList>
            <person name="Nouioui I."/>
        </authorList>
    </citation>
    <scope>NUCLEOTIDE SEQUENCE [LARGE SCALE GENOMIC DNA]</scope>
    <source>
        <strain evidence="3">DSM 44399</strain>
    </source>
</reference>
<organism evidence="2 3">
    <name type="scientific">Jatrophihabitans lederbergiae</name>
    <dbReference type="NCBI Taxonomy" id="3075547"/>
    <lineage>
        <taxon>Bacteria</taxon>
        <taxon>Bacillati</taxon>
        <taxon>Actinomycetota</taxon>
        <taxon>Actinomycetes</taxon>
        <taxon>Jatrophihabitantales</taxon>
        <taxon>Jatrophihabitantaceae</taxon>
        <taxon>Jatrophihabitans</taxon>
    </lineage>
</organism>
<feature type="transmembrane region" description="Helical" evidence="1">
    <location>
        <begin position="143"/>
        <end position="161"/>
    </location>
</feature>
<dbReference type="RefSeq" id="WP_311425538.1">
    <property type="nucleotide sequence ID" value="NZ_JAVREH010000100.1"/>
</dbReference>
<evidence type="ECO:0000313" key="3">
    <source>
        <dbReference type="Proteomes" id="UP001183176"/>
    </source>
</evidence>
<evidence type="ECO:0000313" key="2">
    <source>
        <dbReference type="EMBL" id="MDT0264401.1"/>
    </source>
</evidence>
<comment type="caution">
    <text evidence="2">The sequence shown here is derived from an EMBL/GenBank/DDBJ whole genome shotgun (WGS) entry which is preliminary data.</text>
</comment>
<feature type="transmembrane region" description="Helical" evidence="1">
    <location>
        <begin position="6"/>
        <end position="24"/>
    </location>
</feature>
<dbReference type="Proteomes" id="UP001183176">
    <property type="component" value="Unassembled WGS sequence"/>
</dbReference>
<keyword evidence="1" id="KW-0812">Transmembrane</keyword>
<evidence type="ECO:0008006" key="4">
    <source>
        <dbReference type="Google" id="ProtNLM"/>
    </source>
</evidence>
<keyword evidence="1" id="KW-1133">Transmembrane helix</keyword>
<proteinExistence type="predicted"/>
<feature type="transmembrane region" description="Helical" evidence="1">
    <location>
        <begin position="118"/>
        <end position="137"/>
    </location>
</feature>
<name>A0ABU2JHE2_9ACTN</name>
<dbReference type="EMBL" id="JAVREH010000100">
    <property type="protein sequence ID" value="MDT0264401.1"/>
    <property type="molecule type" value="Genomic_DNA"/>
</dbReference>
<accession>A0ABU2JHE2</accession>